<protein>
    <submittedName>
        <fullName evidence="4">Hippurate hydrolase</fullName>
    </submittedName>
</protein>
<dbReference type="SUPFAM" id="SSF53187">
    <property type="entry name" value="Zn-dependent exopeptidases"/>
    <property type="match status" value="1"/>
</dbReference>
<sequence length="414" mass="43520">MSVDACTDRPVSGRYLLAAMTPRVGEFIALRRDIHQHPELAFDEHRTAALVAERLQAWGYAVERGVGGTGVVGTLVRGDACAPGAKRLGLRADMDALPIQEASGVAWASARPGLMHACGHDGHTAMLLAAARTLAEHGRFTGTLNLIFQPAEEGGGGALRMMADGLFERHPCDAIFAMHNMPGVPQGRLVFRDGPAMASSDYASVTIEGQGGHGAMPHRAADPIVAAASIVMALQTVVSRNVDPLQMAVVTVGAIHAGQANNVIPARATLELSVRALDREVRVLLERRIKALIAAQAESLGVTARIDWRPGYAVLVNAKAETDFARQVGLDLVGAEQVTLDGPALSGSEDFAFMLEQVAGSYLLIGNGVPAGAGSSDEPRPGACMVHNPGYDFDDANIAIGSAYWVALAERFLA</sequence>
<dbReference type="InterPro" id="IPR017439">
    <property type="entry name" value="Amidohydrolase"/>
</dbReference>
<dbReference type="Gene3D" id="3.40.630.10">
    <property type="entry name" value="Zn peptidases"/>
    <property type="match status" value="1"/>
</dbReference>
<reference evidence="4 5" key="1">
    <citation type="submission" date="2019-02" db="EMBL/GenBank/DDBJ databases">
        <title>Genomic Encyclopedia of Type Strains, Phase IV (KMG-IV): sequencing the most valuable type-strain genomes for metagenomic binning, comparative biology and taxonomic classification.</title>
        <authorList>
            <person name="Goeker M."/>
        </authorList>
    </citation>
    <scope>NUCLEOTIDE SEQUENCE [LARGE SCALE GENOMIC DNA]</scope>
    <source>
        <strain evidence="4 5">DSM 10617</strain>
    </source>
</reference>
<evidence type="ECO:0000256" key="1">
    <source>
        <dbReference type="ARBA" id="ARBA00022801"/>
    </source>
</evidence>
<evidence type="ECO:0000259" key="3">
    <source>
        <dbReference type="Pfam" id="PF07687"/>
    </source>
</evidence>
<evidence type="ECO:0000313" key="5">
    <source>
        <dbReference type="Proteomes" id="UP000293433"/>
    </source>
</evidence>
<evidence type="ECO:0000313" key="4">
    <source>
        <dbReference type="EMBL" id="RZS56914.1"/>
    </source>
</evidence>
<dbReference type="Proteomes" id="UP000293433">
    <property type="component" value="Unassembled WGS sequence"/>
</dbReference>
<feature type="binding site" evidence="2">
    <location>
        <position position="387"/>
    </location>
    <ligand>
        <name>Mn(2+)</name>
        <dbReference type="ChEBI" id="CHEBI:29035"/>
        <label>2</label>
    </ligand>
</feature>
<comment type="cofactor">
    <cofactor evidence="2">
        <name>Mn(2+)</name>
        <dbReference type="ChEBI" id="CHEBI:29035"/>
    </cofactor>
    <text evidence="2">The Mn(2+) ion enhances activity.</text>
</comment>
<dbReference type="FunFam" id="3.30.70.360:FF:000001">
    <property type="entry name" value="N-acetyldiaminopimelate deacetylase"/>
    <property type="match status" value="1"/>
</dbReference>
<feature type="binding site" evidence="2">
    <location>
        <position position="118"/>
    </location>
    <ligand>
        <name>Mn(2+)</name>
        <dbReference type="ChEBI" id="CHEBI:29035"/>
        <label>2</label>
    </ligand>
</feature>
<feature type="binding site" evidence="2">
    <location>
        <position position="179"/>
    </location>
    <ligand>
        <name>Mn(2+)</name>
        <dbReference type="ChEBI" id="CHEBI:29035"/>
        <label>2</label>
    </ligand>
</feature>
<keyword evidence="2" id="KW-0479">Metal-binding</keyword>
<accession>A0A4Q7LQI4</accession>
<keyword evidence="5" id="KW-1185">Reference proteome</keyword>
<dbReference type="InterPro" id="IPR036264">
    <property type="entry name" value="Bact_exopeptidase_dim_dom"/>
</dbReference>
<dbReference type="CDD" id="cd05666">
    <property type="entry name" value="M20_Acy1-like"/>
    <property type="match status" value="1"/>
</dbReference>
<dbReference type="GO" id="GO:0019877">
    <property type="term" value="P:diaminopimelate biosynthetic process"/>
    <property type="evidence" value="ECO:0007669"/>
    <property type="project" value="UniProtKB-ARBA"/>
</dbReference>
<dbReference type="SUPFAM" id="SSF55031">
    <property type="entry name" value="Bacterial exopeptidase dimerisation domain"/>
    <property type="match status" value="1"/>
</dbReference>
<dbReference type="InterPro" id="IPR011650">
    <property type="entry name" value="Peptidase_M20_dimer"/>
</dbReference>
<dbReference type="PANTHER" id="PTHR11014">
    <property type="entry name" value="PEPTIDASE M20 FAMILY MEMBER"/>
    <property type="match status" value="1"/>
</dbReference>
<dbReference type="AlphaFoldDB" id="A0A4Q7LQI4"/>
<gene>
    <name evidence="4" type="ORF">EV685_1470</name>
</gene>
<proteinExistence type="predicted"/>
<dbReference type="GO" id="GO:0046872">
    <property type="term" value="F:metal ion binding"/>
    <property type="evidence" value="ECO:0007669"/>
    <property type="project" value="UniProtKB-KW"/>
</dbReference>
<feature type="binding site" evidence="2">
    <location>
        <position position="120"/>
    </location>
    <ligand>
        <name>Mn(2+)</name>
        <dbReference type="ChEBI" id="CHEBI:29035"/>
        <label>2</label>
    </ligand>
</feature>
<dbReference type="Pfam" id="PF01546">
    <property type="entry name" value="Peptidase_M20"/>
    <property type="match status" value="1"/>
</dbReference>
<dbReference type="EMBL" id="SGWV01000008">
    <property type="protein sequence ID" value="RZS56914.1"/>
    <property type="molecule type" value="Genomic_DNA"/>
</dbReference>
<keyword evidence="2" id="KW-0464">Manganese</keyword>
<dbReference type="PANTHER" id="PTHR11014:SF63">
    <property type="entry name" value="METALLOPEPTIDASE, PUTATIVE (AFU_ORTHOLOGUE AFUA_6G09600)-RELATED"/>
    <property type="match status" value="1"/>
</dbReference>
<feature type="domain" description="Peptidase M20 dimerisation" evidence="3">
    <location>
        <begin position="203"/>
        <end position="297"/>
    </location>
</feature>
<dbReference type="Gene3D" id="3.30.70.360">
    <property type="match status" value="1"/>
</dbReference>
<comment type="caution">
    <text evidence="4">The sequence shown here is derived from an EMBL/GenBank/DDBJ whole genome shotgun (WGS) entry which is preliminary data.</text>
</comment>
<name>A0A4Q7LQI4_9BURK</name>
<dbReference type="PIRSF" id="PIRSF005962">
    <property type="entry name" value="Pept_M20D_amidohydro"/>
    <property type="match status" value="1"/>
</dbReference>
<organism evidence="4 5">
    <name type="scientific">Sphaerotilus mobilis</name>
    <dbReference type="NCBI Taxonomy" id="47994"/>
    <lineage>
        <taxon>Bacteria</taxon>
        <taxon>Pseudomonadati</taxon>
        <taxon>Pseudomonadota</taxon>
        <taxon>Betaproteobacteria</taxon>
        <taxon>Burkholderiales</taxon>
        <taxon>Sphaerotilaceae</taxon>
        <taxon>Sphaerotilus</taxon>
    </lineage>
</organism>
<dbReference type="Pfam" id="PF07687">
    <property type="entry name" value="M20_dimer"/>
    <property type="match status" value="1"/>
</dbReference>
<dbReference type="InterPro" id="IPR002933">
    <property type="entry name" value="Peptidase_M20"/>
</dbReference>
<evidence type="ECO:0000256" key="2">
    <source>
        <dbReference type="PIRSR" id="PIRSR005962-1"/>
    </source>
</evidence>
<feature type="binding site" evidence="2">
    <location>
        <position position="153"/>
    </location>
    <ligand>
        <name>Mn(2+)</name>
        <dbReference type="ChEBI" id="CHEBI:29035"/>
        <label>2</label>
    </ligand>
</feature>
<keyword evidence="1 4" id="KW-0378">Hydrolase</keyword>
<dbReference type="GO" id="GO:0050118">
    <property type="term" value="F:N-acetyldiaminopimelate deacetylase activity"/>
    <property type="evidence" value="ECO:0007669"/>
    <property type="project" value="UniProtKB-ARBA"/>
</dbReference>
<dbReference type="NCBIfam" id="TIGR01891">
    <property type="entry name" value="amidohydrolases"/>
    <property type="match status" value="1"/>
</dbReference>